<dbReference type="Proteomes" id="UP000325457">
    <property type="component" value="Segment"/>
</dbReference>
<dbReference type="GeneID" id="80020173"/>
<reference evidence="1 2" key="1">
    <citation type="submission" date="2018-10" db="EMBL/GenBank/DDBJ databases">
        <authorList>
            <person name="Smith K."/>
            <person name="Ring A."/>
            <person name="Cross T."/>
            <person name="Beshay M."/>
            <person name="Miah F."/>
            <person name="Nowoslaski J."/>
            <person name="Mia S."/>
            <person name="Micha L."/>
            <person name="Baxter C."/>
            <person name="Ahmad Z."/>
            <person name="Sunnen C.N."/>
            <person name="Janetopoulos C."/>
            <person name="Garlena R.A."/>
            <person name="Russell D.A."/>
            <person name="Pope W.H."/>
            <person name="Jacobs-Sera D."/>
            <person name="Hatfull G.F."/>
        </authorList>
    </citation>
    <scope>NUCLEOTIDE SEQUENCE [LARGE SCALE GENOMIC DNA]</scope>
</reference>
<keyword evidence="2" id="KW-1185">Reference proteome</keyword>
<dbReference type="RefSeq" id="YP_010755518.1">
    <property type="nucleotide sequence ID" value="NC_073471.1"/>
</dbReference>
<accession>A0A5K7NKC7</accession>
<sequence length="69" mass="7712">MAKSIYERVRNIAGKEAPGSVIENYYAEQGMLGFQVKIQTKGPGQVRTTINASAYDKGYMVRRIIRSEA</sequence>
<dbReference type="EMBL" id="MK061416">
    <property type="protein sequence ID" value="AZF88225.1"/>
    <property type="molecule type" value="Genomic_DNA"/>
</dbReference>
<gene>
    <name evidence="1" type="primary">42</name>
    <name evidence="1" type="ORF">SEA_SPARTOI_42</name>
</gene>
<proteinExistence type="predicted"/>
<name>A0A5K7NKC7_9CAUD</name>
<dbReference type="KEGG" id="vg:80020173"/>
<organism evidence="1 2">
    <name type="scientific">Rothia phage Spartoi</name>
    <dbReference type="NCBI Taxonomy" id="2483661"/>
    <lineage>
        <taxon>Viruses</taxon>
        <taxon>Duplodnaviria</taxon>
        <taxon>Heunggongvirae</taxon>
        <taxon>Uroviricota</taxon>
        <taxon>Caudoviricetes</taxon>
        <taxon>Spartoivirus</taxon>
        <taxon>Spartoivirus spartoi</taxon>
    </lineage>
</organism>
<evidence type="ECO:0000313" key="1">
    <source>
        <dbReference type="EMBL" id="AZF88225.1"/>
    </source>
</evidence>
<evidence type="ECO:0000313" key="2">
    <source>
        <dbReference type="Proteomes" id="UP000325457"/>
    </source>
</evidence>
<protein>
    <submittedName>
        <fullName evidence="1">Uncharacterized protein</fullName>
    </submittedName>
</protein>